<feature type="chain" id="PRO_5018706860" description="Cobalt-zinc-cadmium resistance protein" evidence="1">
    <location>
        <begin position="23"/>
        <end position="125"/>
    </location>
</feature>
<organism evidence="2 3">
    <name type="scientific">Alicycliphilus denitrificans</name>
    <dbReference type="NCBI Taxonomy" id="179636"/>
    <lineage>
        <taxon>Bacteria</taxon>
        <taxon>Pseudomonadati</taxon>
        <taxon>Pseudomonadota</taxon>
        <taxon>Betaproteobacteria</taxon>
        <taxon>Burkholderiales</taxon>
        <taxon>Comamonadaceae</taxon>
        <taxon>Alicycliphilus</taxon>
    </lineage>
</organism>
<sequence length="125" mass="12963">MRRLLFILILACLPLQSIWAAAASYCGHETAPAAAHFGHHQHLVHDGHAAAASGGCAHGHDGTSVRTGGVDMDCHVCHGVGSALHAEPAATALRLGAMRPAPFVLPLLRAPAPARPERPNWPGLA</sequence>
<evidence type="ECO:0008006" key="4">
    <source>
        <dbReference type="Google" id="ProtNLM"/>
    </source>
</evidence>
<comment type="caution">
    <text evidence="2">The sequence shown here is derived from an EMBL/GenBank/DDBJ whole genome shotgun (WGS) entry which is preliminary data.</text>
</comment>
<name>A0A3R7HTW1_9BURK</name>
<reference evidence="2 3" key="1">
    <citation type="submission" date="2018-09" db="EMBL/GenBank/DDBJ databases">
        <title>Genome comparison of Alicycliphilus sp. BQ1, a polyurethanolytic bacterium, with its closest phylogenetic relatives Alicycliphilus denitrificans BC and K601, unable to attack polyurethane.</title>
        <authorList>
            <person name="Loza-Tavera H."/>
            <person name="Lozano L."/>
            <person name="Cevallos M."/>
            <person name="Maya-Lucas O."/>
            <person name="Garcia-Mena J."/>
            <person name="Hernandez J."/>
        </authorList>
    </citation>
    <scope>NUCLEOTIDE SEQUENCE [LARGE SCALE GENOMIC DNA]</scope>
    <source>
        <strain evidence="2 3">BQ1</strain>
    </source>
</reference>
<evidence type="ECO:0000313" key="3">
    <source>
        <dbReference type="Proteomes" id="UP000216225"/>
    </source>
</evidence>
<gene>
    <name evidence="2" type="ORF">CE154_017655</name>
</gene>
<protein>
    <recommendedName>
        <fullName evidence="4">Cobalt-zinc-cadmium resistance protein</fullName>
    </recommendedName>
</protein>
<feature type="signal peptide" evidence="1">
    <location>
        <begin position="1"/>
        <end position="22"/>
    </location>
</feature>
<accession>A0A3R7HTW1</accession>
<dbReference type="EMBL" id="NKDB02000004">
    <property type="protein sequence ID" value="RKJ94957.1"/>
    <property type="molecule type" value="Genomic_DNA"/>
</dbReference>
<dbReference type="Proteomes" id="UP000216225">
    <property type="component" value="Unassembled WGS sequence"/>
</dbReference>
<evidence type="ECO:0000256" key="1">
    <source>
        <dbReference type="SAM" id="SignalP"/>
    </source>
</evidence>
<keyword evidence="1" id="KW-0732">Signal</keyword>
<dbReference type="AlphaFoldDB" id="A0A3R7HTW1"/>
<evidence type="ECO:0000313" key="2">
    <source>
        <dbReference type="EMBL" id="RKJ94957.1"/>
    </source>
</evidence>
<proteinExistence type="predicted"/>